<dbReference type="RefSeq" id="WP_048099059.1">
    <property type="nucleotide sequence ID" value="NZ_JFZT01000021.1"/>
</dbReference>
<accession>A0A031LQA9</accession>
<evidence type="ECO:0000259" key="1">
    <source>
        <dbReference type="SMART" id="SM00881"/>
    </source>
</evidence>
<reference evidence="2 3" key="1">
    <citation type="submission" date="2014-03" db="EMBL/GenBank/DDBJ databases">
        <title>Draft genome sequence of the novel thermoacidophilic archaea Acidianus copahuensis ALE1 strain, isolated from Copahue volcanic area in Neuquen Argentina.</title>
        <authorList>
            <person name="Urbieta M.S."/>
            <person name="Rascovan N."/>
            <person name="Castro C."/>
            <person name="Revale S."/>
            <person name="Giaveno M.A."/>
            <person name="Vazquez M.P."/>
            <person name="Donati E.R."/>
        </authorList>
    </citation>
    <scope>NUCLEOTIDE SEQUENCE [LARGE SCALE GENOMIC DNA]</scope>
    <source>
        <strain evidence="2 3">ALE1</strain>
    </source>
</reference>
<dbReference type="SMART" id="SM00881">
    <property type="entry name" value="CoA_binding"/>
    <property type="match status" value="1"/>
</dbReference>
<dbReference type="PANTHER" id="PTHR33303">
    <property type="entry name" value="CYTOPLASMIC PROTEIN-RELATED"/>
    <property type="match status" value="1"/>
</dbReference>
<dbReference type="Proteomes" id="UP000024332">
    <property type="component" value="Unassembled WGS sequence"/>
</dbReference>
<feature type="domain" description="CoA-binding" evidence="1">
    <location>
        <begin position="13"/>
        <end position="111"/>
    </location>
</feature>
<dbReference type="InterPro" id="IPR036291">
    <property type="entry name" value="NAD(P)-bd_dom_sf"/>
</dbReference>
<evidence type="ECO:0000313" key="2">
    <source>
        <dbReference type="EMBL" id="EZQ10557.1"/>
    </source>
</evidence>
<dbReference type="OrthoDB" id="42776at2157"/>
<dbReference type="Gene3D" id="3.40.50.720">
    <property type="entry name" value="NAD(P)-binding Rossmann-like Domain"/>
    <property type="match status" value="1"/>
</dbReference>
<gene>
    <name evidence="2" type="ORF">CM19_03750</name>
</gene>
<proteinExistence type="predicted"/>
<name>A0A031LQA9_9CREN</name>
<comment type="caution">
    <text evidence="2">The sequence shown here is derived from an EMBL/GenBank/DDBJ whole genome shotgun (WGS) entry which is preliminary data.</text>
</comment>
<evidence type="ECO:0000313" key="3">
    <source>
        <dbReference type="Proteomes" id="UP000024332"/>
    </source>
</evidence>
<dbReference type="STRING" id="1160895.CM19_03750"/>
<keyword evidence="3" id="KW-1185">Reference proteome</keyword>
<protein>
    <submittedName>
        <fullName evidence="2">CoA-binding protein</fullName>
    </submittedName>
</protein>
<dbReference type="SUPFAM" id="SSF51735">
    <property type="entry name" value="NAD(P)-binding Rossmann-fold domains"/>
    <property type="match status" value="1"/>
</dbReference>
<sequence>MTKDVEEEEIKFILEKYRHVATIGFSKDPTKPSHYVPKFLMEHGYEVIPVNPTANEILGKKAYKSIIEIPEKVEVVEVFRPSNEVPRIVDDVINRSKERGDVKVIWLQEGIRNEDAAEKARKEGLTVIQDKCMYKEYRKIFGV</sequence>
<dbReference type="InterPro" id="IPR003781">
    <property type="entry name" value="CoA-bd"/>
</dbReference>
<dbReference type="EMBL" id="JFZT01000021">
    <property type="protein sequence ID" value="EZQ10557.1"/>
    <property type="molecule type" value="Genomic_DNA"/>
</dbReference>
<dbReference type="Pfam" id="PF13380">
    <property type="entry name" value="CoA_binding_2"/>
    <property type="match status" value="1"/>
</dbReference>
<dbReference type="PANTHER" id="PTHR33303:SF2">
    <property type="entry name" value="COA-BINDING DOMAIN-CONTAINING PROTEIN"/>
    <property type="match status" value="1"/>
</dbReference>
<organism evidence="2 3">
    <name type="scientific">Candidatus Acidianus copahuensis</name>
    <dbReference type="NCBI Taxonomy" id="1160895"/>
    <lineage>
        <taxon>Archaea</taxon>
        <taxon>Thermoproteota</taxon>
        <taxon>Thermoprotei</taxon>
        <taxon>Sulfolobales</taxon>
        <taxon>Sulfolobaceae</taxon>
        <taxon>Acidianus</taxon>
    </lineage>
</organism>
<dbReference type="AlphaFoldDB" id="A0A031LQA9"/>